<dbReference type="Proteomes" id="UP000612362">
    <property type="component" value="Unassembled WGS sequence"/>
</dbReference>
<dbReference type="InterPro" id="IPR002182">
    <property type="entry name" value="NB-ARC"/>
</dbReference>
<dbReference type="InterPro" id="IPR010982">
    <property type="entry name" value="Lambda_DNA-bd_dom_sf"/>
</dbReference>
<comment type="caution">
    <text evidence="2">The sequence shown here is derived from an EMBL/GenBank/DDBJ whole genome shotgun (WGS) entry which is preliminary data.</text>
</comment>
<reference evidence="2" key="1">
    <citation type="submission" date="2020-10" db="EMBL/GenBank/DDBJ databases">
        <title>Taxonomic study of unclassified bacteria belonging to the class Ktedonobacteria.</title>
        <authorList>
            <person name="Yabe S."/>
            <person name="Wang C.M."/>
            <person name="Zheng Y."/>
            <person name="Sakai Y."/>
            <person name="Cavaletti L."/>
            <person name="Monciardini P."/>
            <person name="Donadio S."/>
        </authorList>
    </citation>
    <scope>NUCLEOTIDE SEQUENCE</scope>
    <source>
        <strain evidence="2">SOSP1-1</strain>
    </source>
</reference>
<accession>A0A8J3I179</accession>
<dbReference type="PANTHER" id="PTHR47691">
    <property type="entry name" value="REGULATOR-RELATED"/>
    <property type="match status" value="1"/>
</dbReference>
<dbReference type="InterPro" id="IPR001387">
    <property type="entry name" value="Cro/C1-type_HTH"/>
</dbReference>
<dbReference type="Pfam" id="PF13424">
    <property type="entry name" value="TPR_12"/>
    <property type="match status" value="1"/>
</dbReference>
<dbReference type="PROSITE" id="PS50943">
    <property type="entry name" value="HTH_CROC1"/>
    <property type="match status" value="1"/>
</dbReference>
<organism evidence="2 3">
    <name type="scientific">Ktedonospora formicarum</name>
    <dbReference type="NCBI Taxonomy" id="2778364"/>
    <lineage>
        <taxon>Bacteria</taxon>
        <taxon>Bacillati</taxon>
        <taxon>Chloroflexota</taxon>
        <taxon>Ktedonobacteria</taxon>
        <taxon>Ktedonobacterales</taxon>
        <taxon>Ktedonobacteraceae</taxon>
        <taxon>Ktedonospora</taxon>
    </lineage>
</organism>
<dbReference type="SUPFAM" id="SSF47413">
    <property type="entry name" value="lambda repressor-like DNA-binding domains"/>
    <property type="match status" value="1"/>
</dbReference>
<evidence type="ECO:0000313" key="2">
    <source>
        <dbReference type="EMBL" id="GHO45721.1"/>
    </source>
</evidence>
<protein>
    <submittedName>
        <fullName evidence="2">ATPase</fullName>
    </submittedName>
</protein>
<dbReference type="CDD" id="cd00093">
    <property type="entry name" value="HTH_XRE"/>
    <property type="match status" value="1"/>
</dbReference>
<dbReference type="SUPFAM" id="SSF52540">
    <property type="entry name" value="P-loop containing nucleoside triphosphate hydrolases"/>
    <property type="match status" value="1"/>
</dbReference>
<sequence>MKQSARTRLIEERKMRQWSQQEVADRLGTTRPNVSRWEAGITTPGPYFRTKLCELFCKNAHELGLFSEPKDHAQDLPIAPPSDIPCWVIPYSSNPYFTGREECLVQLIQDLCINPESIQVITGLPGVGKTSLAIALAHHPLIQKQFCDGVIWVDLGPTPSLMETMSEWATLLGITPSEAQTVTSPETVARWVHQRMHTRQMLFILDDTWNVSDVVALQVGGNRCRYVVTTRSPLLAYTIAPSSVTSLLPLSDAASHDLLSHLAPQVSQCYPQELEALVRSCGGLPLALTLLGRFMHTQSLYSSSRRLLRTLQQLHQDLQARFQVAIPKAVGDSQPGSLLGTERSLRLAIDVSVQQLPLPAQRALFALSVMAPTSHSFSEEAALAICNVPAETFDVLVDSGLVEVCQEDRYRVHQTILDYTQLQEPDSAVEERFTIFFVTFVETYAQDFHVLNQDLPLIIYALERACVQHRYSLLLRGILALQPFVEQRRLYSLAQTLVQWGQQAAMALQDREGLVRIWLFSGNVATLRGEVQHAQHAYFEGLELARELQHQQLLGELLVLVGGALGETDISGQAERYLLEGLQALKGFDDKASLSLVFQYLGELADTLGKSTEALSFYTRGLAIARQTQNKKMISALLQNLGSQAVRYGHYAQAVVHYEEGLACARELGDQQRESALLMNLGMLAWYEERQDEAIRFSYESLQLAREIGHQMRISSVLQNLGMMLRHQNRLTQAEQYLQESLEIARQIGHQWLIGETLGEVGFLALKQRQTTKAKEIFTEMHQRAQVIGAPMLLGLALFGFAQIAEQDGQLCEVQSLVQESKANLIQVDHHLTQEVDAWYSVLVDNHRVEKE</sequence>
<evidence type="ECO:0000259" key="1">
    <source>
        <dbReference type="PROSITE" id="PS50943"/>
    </source>
</evidence>
<dbReference type="SMART" id="SM00028">
    <property type="entry name" value="TPR"/>
    <property type="match status" value="5"/>
</dbReference>
<dbReference type="Pfam" id="PF01381">
    <property type="entry name" value="HTH_3"/>
    <property type="match status" value="1"/>
</dbReference>
<dbReference type="GO" id="GO:0043531">
    <property type="term" value="F:ADP binding"/>
    <property type="evidence" value="ECO:0007669"/>
    <property type="project" value="InterPro"/>
</dbReference>
<dbReference type="PRINTS" id="PR00364">
    <property type="entry name" value="DISEASERSIST"/>
</dbReference>
<dbReference type="Gene3D" id="1.10.8.430">
    <property type="entry name" value="Helical domain of apoptotic protease-activating factors"/>
    <property type="match status" value="1"/>
</dbReference>
<dbReference type="AlphaFoldDB" id="A0A8J3I179"/>
<gene>
    <name evidence="2" type="ORF">KSX_38840</name>
</gene>
<dbReference type="InterPro" id="IPR019734">
    <property type="entry name" value="TPR_rpt"/>
</dbReference>
<dbReference type="Pfam" id="PF00931">
    <property type="entry name" value="NB-ARC"/>
    <property type="match status" value="1"/>
</dbReference>
<dbReference type="Gene3D" id="3.40.50.300">
    <property type="entry name" value="P-loop containing nucleotide triphosphate hydrolases"/>
    <property type="match status" value="1"/>
</dbReference>
<dbReference type="SMART" id="SM00530">
    <property type="entry name" value="HTH_XRE"/>
    <property type="match status" value="1"/>
</dbReference>
<proteinExistence type="predicted"/>
<dbReference type="PANTHER" id="PTHR47691:SF3">
    <property type="entry name" value="HTH-TYPE TRANSCRIPTIONAL REGULATOR RV0890C-RELATED"/>
    <property type="match status" value="1"/>
</dbReference>
<dbReference type="SUPFAM" id="SSF48452">
    <property type="entry name" value="TPR-like"/>
    <property type="match status" value="2"/>
</dbReference>
<dbReference type="RefSeq" id="WP_338001098.1">
    <property type="nucleotide sequence ID" value="NZ_BNJF01000002.1"/>
</dbReference>
<dbReference type="GO" id="GO:0003677">
    <property type="term" value="F:DNA binding"/>
    <property type="evidence" value="ECO:0007669"/>
    <property type="project" value="InterPro"/>
</dbReference>
<dbReference type="Gene3D" id="1.10.260.40">
    <property type="entry name" value="lambda repressor-like DNA-binding domains"/>
    <property type="match status" value="1"/>
</dbReference>
<dbReference type="InterPro" id="IPR027417">
    <property type="entry name" value="P-loop_NTPase"/>
</dbReference>
<evidence type="ECO:0000313" key="3">
    <source>
        <dbReference type="Proteomes" id="UP000612362"/>
    </source>
</evidence>
<dbReference type="EMBL" id="BNJF01000002">
    <property type="protein sequence ID" value="GHO45721.1"/>
    <property type="molecule type" value="Genomic_DNA"/>
</dbReference>
<dbReference type="InterPro" id="IPR042197">
    <property type="entry name" value="Apaf_helical"/>
</dbReference>
<name>A0A8J3I179_9CHLR</name>
<dbReference type="Gene3D" id="1.25.40.10">
    <property type="entry name" value="Tetratricopeptide repeat domain"/>
    <property type="match status" value="2"/>
</dbReference>
<keyword evidence="3" id="KW-1185">Reference proteome</keyword>
<feature type="domain" description="HTH cro/C1-type" evidence="1">
    <location>
        <begin position="9"/>
        <end position="63"/>
    </location>
</feature>
<dbReference type="InterPro" id="IPR011990">
    <property type="entry name" value="TPR-like_helical_dom_sf"/>
</dbReference>